<comment type="catalytic activity">
    <reaction evidence="10">
        <text>D-glyceraldehyde 3-phosphate + pyruvate + H(+) = 1-deoxy-D-xylulose 5-phosphate + CO2</text>
        <dbReference type="Rhea" id="RHEA:12605"/>
        <dbReference type="ChEBI" id="CHEBI:15361"/>
        <dbReference type="ChEBI" id="CHEBI:15378"/>
        <dbReference type="ChEBI" id="CHEBI:16526"/>
        <dbReference type="ChEBI" id="CHEBI:57792"/>
        <dbReference type="ChEBI" id="CHEBI:59776"/>
        <dbReference type="EC" id="2.2.1.7"/>
    </reaction>
</comment>
<feature type="binding site" evidence="10">
    <location>
        <position position="177"/>
    </location>
    <ligand>
        <name>thiamine diphosphate</name>
        <dbReference type="ChEBI" id="CHEBI:58937"/>
    </ligand>
</feature>
<feature type="domain" description="Transketolase-like pyrimidine-binding" evidence="11">
    <location>
        <begin position="313"/>
        <end position="477"/>
    </location>
</feature>
<dbReference type="NCBIfam" id="TIGR00204">
    <property type="entry name" value="dxs"/>
    <property type="match status" value="1"/>
</dbReference>
<comment type="function">
    <text evidence="10">Catalyzes the acyloin condensation reaction between C atoms 2 and 3 of pyruvate and glyceraldehyde 3-phosphate to yield 1-deoxy-D-xylulose-5-phosphate (DXP).</text>
</comment>
<feature type="binding site" evidence="10">
    <location>
        <position position="283"/>
    </location>
    <ligand>
        <name>thiamine diphosphate</name>
        <dbReference type="ChEBI" id="CHEBI:58937"/>
    </ligand>
</feature>
<evidence type="ECO:0000256" key="8">
    <source>
        <dbReference type="ARBA" id="ARBA00023052"/>
    </source>
</evidence>
<evidence type="ECO:0000256" key="1">
    <source>
        <dbReference type="ARBA" id="ARBA00004980"/>
    </source>
</evidence>
<dbReference type="GeneID" id="82534877"/>
<comment type="caution">
    <text evidence="12">The sequence shown here is derived from an EMBL/GenBank/DDBJ whole genome shotgun (WGS) entry which is preliminary data.</text>
</comment>
<feature type="binding site" evidence="10">
    <location>
        <position position="177"/>
    </location>
    <ligand>
        <name>Mg(2+)</name>
        <dbReference type="ChEBI" id="CHEBI:18420"/>
    </ligand>
</feature>
<dbReference type="GO" id="GO:0000287">
    <property type="term" value="F:magnesium ion binding"/>
    <property type="evidence" value="ECO:0007669"/>
    <property type="project" value="UniProtKB-UniRule"/>
</dbReference>
<evidence type="ECO:0000259" key="11">
    <source>
        <dbReference type="SMART" id="SM00861"/>
    </source>
</evidence>
<evidence type="ECO:0000256" key="3">
    <source>
        <dbReference type="ARBA" id="ARBA00011738"/>
    </source>
</evidence>
<dbReference type="Pfam" id="PF02779">
    <property type="entry name" value="Transket_pyr"/>
    <property type="match status" value="1"/>
</dbReference>
<dbReference type="EC" id="2.2.1.7" evidence="10"/>
<dbReference type="PROSITE" id="PS00802">
    <property type="entry name" value="TRANSKETOLASE_2"/>
    <property type="match status" value="1"/>
</dbReference>
<feature type="binding site" evidence="10">
    <location>
        <position position="364"/>
    </location>
    <ligand>
        <name>thiamine diphosphate</name>
        <dbReference type="ChEBI" id="CHEBI:58937"/>
    </ligand>
</feature>
<comment type="cofactor">
    <cofactor evidence="10">
        <name>thiamine diphosphate</name>
        <dbReference type="ChEBI" id="CHEBI:58937"/>
    </cofactor>
    <text evidence="10">Binds 1 thiamine pyrophosphate per subunit.</text>
</comment>
<comment type="similarity">
    <text evidence="2 10">Belongs to the transketolase family. DXPS subfamily.</text>
</comment>
<keyword evidence="6 10" id="KW-0460">Magnesium</keyword>
<comment type="cofactor">
    <cofactor evidence="10">
        <name>Mg(2+)</name>
        <dbReference type="ChEBI" id="CHEBI:18420"/>
    </cofactor>
    <text evidence="10">Binds 1 Mg(2+) ion per subunit.</text>
</comment>
<dbReference type="NCBIfam" id="NF003933">
    <property type="entry name" value="PRK05444.2-2"/>
    <property type="match status" value="1"/>
</dbReference>
<keyword evidence="13" id="KW-1185">Reference proteome</keyword>
<dbReference type="InterPro" id="IPR020826">
    <property type="entry name" value="Transketolase_BS"/>
</dbReference>
<keyword evidence="8 10" id="KW-0786">Thiamine pyrophosphate</keyword>
<dbReference type="Pfam" id="PF02780">
    <property type="entry name" value="Transketolase_C"/>
    <property type="match status" value="1"/>
</dbReference>
<organism evidence="12 13">
    <name type="scientific">Helicobacter ganmani</name>
    <dbReference type="NCBI Taxonomy" id="60246"/>
    <lineage>
        <taxon>Bacteria</taxon>
        <taxon>Pseudomonadati</taxon>
        <taxon>Campylobacterota</taxon>
        <taxon>Epsilonproteobacteria</taxon>
        <taxon>Campylobacterales</taxon>
        <taxon>Helicobacteraceae</taxon>
        <taxon>Helicobacter</taxon>
    </lineage>
</organism>
<dbReference type="Proteomes" id="UP000256650">
    <property type="component" value="Unassembled WGS sequence"/>
</dbReference>
<keyword evidence="5 10" id="KW-0479">Metal-binding</keyword>
<dbReference type="InterPro" id="IPR005477">
    <property type="entry name" value="Dxylulose-5-P_synthase"/>
</dbReference>
<dbReference type="GO" id="GO:0005829">
    <property type="term" value="C:cytosol"/>
    <property type="evidence" value="ECO:0007669"/>
    <property type="project" value="TreeGrafter"/>
</dbReference>
<dbReference type="InterPro" id="IPR033248">
    <property type="entry name" value="Transketolase_C"/>
</dbReference>
<gene>
    <name evidence="10" type="primary">dxs</name>
    <name evidence="12" type="ORF">CQA43_01020</name>
</gene>
<feature type="binding site" evidence="10">
    <location>
        <begin position="117"/>
        <end position="119"/>
    </location>
    <ligand>
        <name>thiamine diphosphate</name>
        <dbReference type="ChEBI" id="CHEBI:58937"/>
    </ligand>
</feature>
<dbReference type="GO" id="GO:0008661">
    <property type="term" value="F:1-deoxy-D-xylulose-5-phosphate synthase activity"/>
    <property type="evidence" value="ECO:0007669"/>
    <property type="project" value="UniProtKB-UniRule"/>
</dbReference>
<feature type="binding site" evidence="10">
    <location>
        <position position="76"/>
    </location>
    <ligand>
        <name>thiamine diphosphate</name>
        <dbReference type="ChEBI" id="CHEBI:58937"/>
    </ligand>
</feature>
<dbReference type="CDD" id="cd07033">
    <property type="entry name" value="TPP_PYR_DXS_TK_like"/>
    <property type="match status" value="1"/>
</dbReference>
<evidence type="ECO:0000256" key="2">
    <source>
        <dbReference type="ARBA" id="ARBA00011081"/>
    </source>
</evidence>
<accession>A0A3D8IGU0</accession>
<dbReference type="AlphaFoldDB" id="A0A3D8IGU0"/>
<dbReference type="InterPro" id="IPR005475">
    <property type="entry name" value="Transketolase-like_Pyr-bd"/>
</dbReference>
<comment type="subunit">
    <text evidence="3 10">Homodimer.</text>
</comment>
<dbReference type="InterPro" id="IPR009014">
    <property type="entry name" value="Transketo_C/PFOR_II"/>
</dbReference>
<evidence type="ECO:0000256" key="5">
    <source>
        <dbReference type="ARBA" id="ARBA00022723"/>
    </source>
</evidence>
<feature type="binding site" evidence="10">
    <location>
        <begin position="149"/>
        <end position="150"/>
    </location>
    <ligand>
        <name>thiamine diphosphate</name>
        <dbReference type="ChEBI" id="CHEBI:58937"/>
    </ligand>
</feature>
<dbReference type="PROSITE" id="PS00801">
    <property type="entry name" value="TRANSKETOLASE_1"/>
    <property type="match status" value="1"/>
</dbReference>
<dbReference type="FunFam" id="3.40.50.970:FF:000005">
    <property type="entry name" value="1-deoxy-D-xylulose-5-phosphate synthase"/>
    <property type="match status" value="1"/>
</dbReference>
<dbReference type="HAMAP" id="MF_00315">
    <property type="entry name" value="DXP_synth"/>
    <property type="match status" value="1"/>
</dbReference>
<keyword evidence="7 10" id="KW-0784">Thiamine biosynthesis</keyword>
<keyword evidence="4 10" id="KW-0808">Transferase</keyword>
<dbReference type="EMBL" id="NXLS01000001">
    <property type="protein sequence ID" value="RDU64422.1"/>
    <property type="molecule type" value="Genomic_DNA"/>
</dbReference>
<name>A0A3D8IGU0_9HELI</name>
<dbReference type="InterPro" id="IPR049557">
    <property type="entry name" value="Transketolase_CS"/>
</dbReference>
<dbReference type="GO" id="GO:0019288">
    <property type="term" value="P:isopentenyl diphosphate biosynthetic process, methylerythritol 4-phosphate pathway"/>
    <property type="evidence" value="ECO:0007669"/>
    <property type="project" value="TreeGrafter"/>
</dbReference>
<evidence type="ECO:0000256" key="10">
    <source>
        <dbReference type="HAMAP-Rule" id="MF_00315"/>
    </source>
</evidence>
<dbReference type="GO" id="GO:0030976">
    <property type="term" value="F:thiamine pyrophosphate binding"/>
    <property type="evidence" value="ECO:0007669"/>
    <property type="project" value="UniProtKB-UniRule"/>
</dbReference>
<dbReference type="CDD" id="cd02007">
    <property type="entry name" value="TPP_DXS"/>
    <property type="match status" value="1"/>
</dbReference>
<dbReference type="PANTHER" id="PTHR43322:SF5">
    <property type="entry name" value="1-DEOXY-D-XYLULOSE-5-PHOSPHATE SYNTHASE, CHLOROPLASTIC"/>
    <property type="match status" value="1"/>
</dbReference>
<protein>
    <recommendedName>
        <fullName evidence="10">1-deoxy-D-xylulose-5-phosphate synthase</fullName>
        <ecNumber evidence="10">2.2.1.7</ecNumber>
    </recommendedName>
    <alternativeName>
        <fullName evidence="10">1-deoxyxylulose-5-phosphate synthase</fullName>
        <shortName evidence="10">DXP synthase</shortName>
        <shortName evidence="10">DXPS</shortName>
    </alternativeName>
</protein>
<sequence length="620" mass="68879">MPLDSKYLEILRQEEFDEEDFVSLNHLAQKVRNRILEVVSKNGGHLSSTLGAVELIIGMHCVFDNPRDPFIFDVSHQAYTHKLLTGRWDSFETLRQKGGISGFTKPSESNQDYFIAGHSSTSISLGVGVAKAFCLKGASNIPVVLIGDGAMSAGLAYEALNELGDRKYPMVIILNDNEMSIAKPIGAISKYLSQTIAGKFTQNIKNKIGNIINNMPNATYLAKRFEESIKLITPGMLFEELGLDYIGPINGHNLKEIIEALRLAKSIQKPIVVHAQTLKGKGYPIAEGHLEQWHGVSPFDRQNGIALAKNSRKSPTQIFSQTLLEIAKEDSKVVGITAAMPSGTGLDLLIKTFPERFWDVAIAEQHATTQASSLAKEGFKPFVVIYSTFLQRAFDQIIHDVGIMQMPVKFAIDRAGIVGEDGETHQGVFDIAYLNMIPHFVLFAPRDQATLESAVHFAHHFSNAPCAFRYPRKSFKLDENLFAPTPFALGKLEILRNSQSEILLLGYGNGVGRAYECLLELEKQNILCSLVDLRFVKPLDKETLLTLSKNHKKWFIFSDSAKIGGVGQILSAFAQENNLQIKIHSFEFEDDFIAHGKAEEIEEQLGLDTSHLTQQILQHI</sequence>
<dbReference type="SMART" id="SM00861">
    <property type="entry name" value="Transket_pyr"/>
    <property type="match status" value="1"/>
</dbReference>
<dbReference type="Pfam" id="PF13292">
    <property type="entry name" value="DXP_synthase_N"/>
    <property type="match status" value="1"/>
</dbReference>
<evidence type="ECO:0000256" key="7">
    <source>
        <dbReference type="ARBA" id="ARBA00022977"/>
    </source>
</evidence>
<comment type="pathway">
    <text evidence="1 10">Metabolic intermediate biosynthesis; 1-deoxy-D-xylulose 5-phosphate biosynthesis; 1-deoxy-D-xylulose 5-phosphate from D-glyceraldehyde 3-phosphate and pyruvate: step 1/1.</text>
</comment>
<reference evidence="12 13" key="1">
    <citation type="submission" date="2018-04" db="EMBL/GenBank/DDBJ databases">
        <title>Novel Campyloabacter and Helicobacter Species and Strains.</title>
        <authorList>
            <person name="Mannion A.J."/>
            <person name="Shen Z."/>
            <person name="Fox J.G."/>
        </authorList>
    </citation>
    <scope>NUCLEOTIDE SEQUENCE [LARGE SCALE GENOMIC DNA]</scope>
    <source>
        <strain evidence="12 13">MIT 99-5101</strain>
    </source>
</reference>
<evidence type="ECO:0000256" key="6">
    <source>
        <dbReference type="ARBA" id="ARBA00022842"/>
    </source>
</evidence>
<dbReference type="UniPathway" id="UPA00064">
    <property type="reaction ID" value="UER00091"/>
</dbReference>
<proteinExistence type="inferred from homology"/>
<dbReference type="SUPFAM" id="SSF52922">
    <property type="entry name" value="TK C-terminal domain-like"/>
    <property type="match status" value="1"/>
</dbReference>
<dbReference type="SUPFAM" id="SSF52518">
    <property type="entry name" value="Thiamin diphosphate-binding fold (THDP-binding)"/>
    <property type="match status" value="2"/>
</dbReference>
<dbReference type="OrthoDB" id="9803371at2"/>
<evidence type="ECO:0000256" key="4">
    <source>
        <dbReference type="ARBA" id="ARBA00022679"/>
    </source>
</evidence>
<evidence type="ECO:0000313" key="12">
    <source>
        <dbReference type="EMBL" id="RDU64422.1"/>
    </source>
</evidence>
<dbReference type="InterPro" id="IPR029061">
    <property type="entry name" value="THDP-binding"/>
</dbReference>
<dbReference type="Gene3D" id="3.40.50.970">
    <property type="match status" value="2"/>
</dbReference>
<feature type="binding site" evidence="10">
    <location>
        <position position="148"/>
    </location>
    <ligand>
        <name>Mg(2+)</name>
        <dbReference type="ChEBI" id="CHEBI:18420"/>
    </ligand>
</feature>
<keyword evidence="9 10" id="KW-0414">Isoprene biosynthesis</keyword>
<evidence type="ECO:0000256" key="9">
    <source>
        <dbReference type="ARBA" id="ARBA00023229"/>
    </source>
</evidence>
<dbReference type="Gene3D" id="3.40.50.920">
    <property type="match status" value="1"/>
</dbReference>
<dbReference type="GO" id="GO:0009228">
    <property type="term" value="P:thiamine biosynthetic process"/>
    <property type="evidence" value="ECO:0007669"/>
    <property type="project" value="UniProtKB-UniRule"/>
</dbReference>
<dbReference type="GO" id="GO:0016114">
    <property type="term" value="P:terpenoid biosynthetic process"/>
    <property type="evidence" value="ECO:0007669"/>
    <property type="project" value="UniProtKB-UniRule"/>
</dbReference>
<evidence type="ECO:0000313" key="13">
    <source>
        <dbReference type="Proteomes" id="UP000256650"/>
    </source>
</evidence>
<dbReference type="PANTHER" id="PTHR43322">
    <property type="entry name" value="1-D-DEOXYXYLULOSE 5-PHOSPHATE SYNTHASE-RELATED"/>
    <property type="match status" value="1"/>
</dbReference>
<dbReference type="RefSeq" id="WP_115550756.1">
    <property type="nucleotide sequence ID" value="NZ_CAOUCM010000001.1"/>
</dbReference>